<feature type="region of interest" description="Disordered" evidence="17">
    <location>
        <begin position="1234"/>
        <end position="1404"/>
    </location>
</feature>
<keyword evidence="11 16" id="KW-0067">ATP-binding</keyword>
<dbReference type="InterPro" id="IPR000719">
    <property type="entry name" value="Prot_kinase_dom"/>
</dbReference>
<reference evidence="21 22" key="1">
    <citation type="journal article" name="Sci. Rep.">
        <title>Telomere-to-telomere assembled and centromere annotated genomes of the two main subspecies of the button mushroom Agaricus bisporus reveal especially polymorphic chromosome ends.</title>
        <authorList>
            <person name="Sonnenberg A.S.M."/>
            <person name="Sedaghat-Telgerd N."/>
            <person name="Lavrijssen B."/>
            <person name="Ohm R.A."/>
            <person name="Hendrickx P.M."/>
            <person name="Scholtmeijer K."/>
            <person name="Baars J.J.P."/>
            <person name="van Peer A."/>
        </authorList>
    </citation>
    <scope>NUCLEOTIDE SEQUENCE [LARGE SCALE GENOMIC DNA]</scope>
    <source>
        <strain evidence="21 22">H119_p4</strain>
    </source>
</reference>
<dbReference type="GO" id="GO:0005524">
    <property type="term" value="F:ATP binding"/>
    <property type="evidence" value="ECO:0007669"/>
    <property type="project" value="UniProtKB-UniRule"/>
</dbReference>
<comment type="similarity">
    <text evidence="3">Belongs to the protein kinase superfamily. CAMK Ser/Thr protein kinase family. NIM1 subfamily.</text>
</comment>
<evidence type="ECO:0000259" key="20">
    <source>
        <dbReference type="PROSITE" id="PS50032"/>
    </source>
</evidence>
<dbReference type="InterPro" id="IPR009542">
    <property type="entry name" value="Spc1/SPCS1"/>
</dbReference>
<dbReference type="Pfam" id="PF00069">
    <property type="entry name" value="Pkinase"/>
    <property type="match status" value="1"/>
</dbReference>
<feature type="region of interest" description="Disordered" evidence="17">
    <location>
        <begin position="972"/>
        <end position="1040"/>
    </location>
</feature>
<evidence type="ECO:0000313" key="22">
    <source>
        <dbReference type="Proteomes" id="UP000629468"/>
    </source>
</evidence>
<evidence type="ECO:0000256" key="14">
    <source>
        <dbReference type="ARBA" id="ARBA00047899"/>
    </source>
</evidence>
<feature type="transmembrane region" description="Helical" evidence="18">
    <location>
        <begin position="20"/>
        <end position="38"/>
    </location>
</feature>
<evidence type="ECO:0000256" key="18">
    <source>
        <dbReference type="SAM" id="Phobius"/>
    </source>
</evidence>
<protein>
    <recommendedName>
        <fullName evidence="4">non-specific serine/threonine protein kinase</fullName>
        <ecNumber evidence="4">2.7.11.1</ecNumber>
    </recommendedName>
</protein>
<dbReference type="InterPro" id="IPR017441">
    <property type="entry name" value="Protein_kinase_ATP_BS"/>
</dbReference>
<dbReference type="PROSITE" id="PS00108">
    <property type="entry name" value="PROTEIN_KINASE_ST"/>
    <property type="match status" value="1"/>
</dbReference>
<feature type="region of interest" description="Disordered" evidence="17">
    <location>
        <begin position="1067"/>
        <end position="1111"/>
    </location>
</feature>
<feature type="domain" description="KA1" evidence="20">
    <location>
        <begin position="1413"/>
        <end position="1462"/>
    </location>
</feature>
<evidence type="ECO:0000256" key="16">
    <source>
        <dbReference type="PROSITE-ProRule" id="PRU10141"/>
    </source>
</evidence>
<comment type="catalytic activity">
    <reaction evidence="15">
        <text>L-seryl-[protein] + ATP = O-phospho-L-seryl-[protein] + ADP + H(+)</text>
        <dbReference type="Rhea" id="RHEA:17989"/>
        <dbReference type="Rhea" id="RHEA-COMP:9863"/>
        <dbReference type="Rhea" id="RHEA-COMP:11604"/>
        <dbReference type="ChEBI" id="CHEBI:15378"/>
        <dbReference type="ChEBI" id="CHEBI:29999"/>
        <dbReference type="ChEBI" id="CHEBI:30616"/>
        <dbReference type="ChEBI" id="CHEBI:83421"/>
        <dbReference type="ChEBI" id="CHEBI:456216"/>
        <dbReference type="EC" id="2.7.11.1"/>
    </reaction>
</comment>
<keyword evidence="12 18" id="KW-1133">Transmembrane helix</keyword>
<evidence type="ECO:0000256" key="5">
    <source>
        <dbReference type="ARBA" id="ARBA00022527"/>
    </source>
</evidence>
<comment type="subcellular location">
    <subcellularLocation>
        <location evidence="1">Endoplasmic reticulum membrane</location>
        <topology evidence="1">Multi-pass membrane protein</topology>
    </subcellularLocation>
</comment>
<dbReference type="GO" id="GO:0004674">
    <property type="term" value="F:protein serine/threonine kinase activity"/>
    <property type="evidence" value="ECO:0007669"/>
    <property type="project" value="UniProtKB-KW"/>
</dbReference>
<comment type="catalytic activity">
    <reaction evidence="14">
        <text>L-threonyl-[protein] + ATP = O-phospho-L-threonyl-[protein] + ADP + H(+)</text>
        <dbReference type="Rhea" id="RHEA:46608"/>
        <dbReference type="Rhea" id="RHEA-COMP:11060"/>
        <dbReference type="Rhea" id="RHEA-COMP:11605"/>
        <dbReference type="ChEBI" id="CHEBI:15378"/>
        <dbReference type="ChEBI" id="CHEBI:30013"/>
        <dbReference type="ChEBI" id="CHEBI:30616"/>
        <dbReference type="ChEBI" id="CHEBI:61977"/>
        <dbReference type="ChEBI" id="CHEBI:456216"/>
        <dbReference type="EC" id="2.7.11.1"/>
    </reaction>
</comment>
<evidence type="ECO:0000256" key="4">
    <source>
        <dbReference type="ARBA" id="ARBA00012513"/>
    </source>
</evidence>
<feature type="region of interest" description="Disordered" evidence="17">
    <location>
        <begin position="904"/>
        <end position="948"/>
    </location>
</feature>
<feature type="compositionally biased region" description="Polar residues" evidence="17">
    <location>
        <begin position="814"/>
        <end position="831"/>
    </location>
</feature>
<feature type="region of interest" description="Disordered" evidence="17">
    <location>
        <begin position="151"/>
        <end position="234"/>
    </location>
</feature>
<feature type="compositionally biased region" description="Basic and acidic residues" evidence="17">
    <location>
        <begin position="1004"/>
        <end position="1015"/>
    </location>
</feature>
<feature type="compositionally biased region" description="Low complexity" evidence="17">
    <location>
        <begin position="1079"/>
        <end position="1097"/>
    </location>
</feature>
<keyword evidence="13 18" id="KW-0472">Membrane</keyword>
<evidence type="ECO:0000259" key="19">
    <source>
        <dbReference type="PROSITE" id="PS50011"/>
    </source>
</evidence>
<evidence type="ECO:0000256" key="15">
    <source>
        <dbReference type="ARBA" id="ARBA00048679"/>
    </source>
</evidence>
<evidence type="ECO:0000256" key="12">
    <source>
        <dbReference type="ARBA" id="ARBA00022989"/>
    </source>
</evidence>
<evidence type="ECO:0000313" key="21">
    <source>
        <dbReference type="EMBL" id="KAF7760812.1"/>
    </source>
</evidence>
<keyword evidence="6" id="KW-0808">Transferase</keyword>
<evidence type="ECO:0000256" key="2">
    <source>
        <dbReference type="ARBA" id="ARBA00005245"/>
    </source>
</evidence>
<evidence type="ECO:0000256" key="11">
    <source>
        <dbReference type="ARBA" id="ARBA00022840"/>
    </source>
</evidence>
<dbReference type="SMART" id="SM00220">
    <property type="entry name" value="S_TKc"/>
    <property type="match status" value="1"/>
</dbReference>
<dbReference type="InterPro" id="IPR008271">
    <property type="entry name" value="Ser/Thr_kinase_AS"/>
</dbReference>
<dbReference type="PANTHER" id="PTHR24346">
    <property type="entry name" value="MAP/MICROTUBULE AFFINITY-REGULATING KINASE"/>
    <property type="match status" value="1"/>
</dbReference>
<accession>A0A8H7EWE4</accession>
<comment type="similarity">
    <text evidence="2">Belongs to the SPCS1 family.</text>
</comment>
<dbReference type="SUPFAM" id="SSF103243">
    <property type="entry name" value="KA1-like"/>
    <property type="match status" value="1"/>
</dbReference>
<feature type="compositionally biased region" description="Basic and acidic residues" evidence="17">
    <location>
        <begin position="1283"/>
        <end position="1294"/>
    </location>
</feature>
<evidence type="ECO:0000256" key="8">
    <source>
        <dbReference type="ARBA" id="ARBA00022741"/>
    </source>
</evidence>
<dbReference type="EC" id="2.7.11.1" evidence="4"/>
<dbReference type="InterPro" id="IPR001772">
    <property type="entry name" value="KA1_dom"/>
</dbReference>
<feature type="compositionally biased region" description="Low complexity" evidence="17">
    <location>
        <begin position="1311"/>
        <end position="1363"/>
    </location>
</feature>
<organism evidence="21 22">
    <name type="scientific">Agaricus bisporus var. burnettii</name>
    <dbReference type="NCBI Taxonomy" id="192524"/>
    <lineage>
        <taxon>Eukaryota</taxon>
        <taxon>Fungi</taxon>
        <taxon>Dikarya</taxon>
        <taxon>Basidiomycota</taxon>
        <taxon>Agaricomycotina</taxon>
        <taxon>Agaricomycetes</taxon>
        <taxon>Agaricomycetidae</taxon>
        <taxon>Agaricales</taxon>
        <taxon>Agaricineae</taxon>
        <taxon>Agaricaceae</taxon>
        <taxon>Agaricus</taxon>
    </lineage>
</organism>
<comment type="caution">
    <text evidence="21">The sequence shown here is derived from an EMBL/GenBank/DDBJ whole genome shotgun (WGS) entry which is preliminary data.</text>
</comment>
<feature type="compositionally biased region" description="Basic and acidic residues" evidence="17">
    <location>
        <begin position="925"/>
        <end position="942"/>
    </location>
</feature>
<feature type="domain" description="Protein kinase" evidence="19">
    <location>
        <begin position="236"/>
        <end position="506"/>
    </location>
</feature>
<feature type="region of interest" description="Disordered" evidence="17">
    <location>
        <begin position="709"/>
        <end position="872"/>
    </location>
</feature>
<dbReference type="Proteomes" id="UP000629468">
    <property type="component" value="Unassembled WGS sequence"/>
</dbReference>
<dbReference type="InterPro" id="IPR028375">
    <property type="entry name" value="KA1/Ssp2_C"/>
</dbReference>
<dbReference type="EMBL" id="JABXXO010000014">
    <property type="protein sequence ID" value="KAF7760812.1"/>
    <property type="molecule type" value="Genomic_DNA"/>
</dbReference>
<keyword evidence="10" id="KW-0256">Endoplasmic reticulum</keyword>
<feature type="compositionally biased region" description="Basic and acidic residues" evidence="17">
    <location>
        <begin position="714"/>
        <end position="733"/>
    </location>
</feature>
<dbReference type="GO" id="GO:0035556">
    <property type="term" value="P:intracellular signal transduction"/>
    <property type="evidence" value="ECO:0007669"/>
    <property type="project" value="TreeGrafter"/>
</dbReference>
<dbReference type="SUPFAM" id="SSF56112">
    <property type="entry name" value="Protein kinase-like (PK-like)"/>
    <property type="match status" value="1"/>
</dbReference>
<dbReference type="GO" id="GO:0005787">
    <property type="term" value="C:signal peptidase complex"/>
    <property type="evidence" value="ECO:0007669"/>
    <property type="project" value="InterPro"/>
</dbReference>
<name>A0A8H7EWE4_AGABI</name>
<dbReference type="GO" id="GO:0000226">
    <property type="term" value="P:microtubule cytoskeleton organization"/>
    <property type="evidence" value="ECO:0007669"/>
    <property type="project" value="TreeGrafter"/>
</dbReference>
<dbReference type="Gene3D" id="1.10.510.10">
    <property type="entry name" value="Transferase(Phosphotransferase) domain 1"/>
    <property type="match status" value="1"/>
</dbReference>
<feature type="compositionally biased region" description="Polar residues" evidence="17">
    <location>
        <begin position="190"/>
        <end position="210"/>
    </location>
</feature>
<keyword evidence="7 18" id="KW-0812">Transmembrane</keyword>
<feature type="compositionally biased region" description="Basic and acidic residues" evidence="17">
    <location>
        <begin position="1129"/>
        <end position="1143"/>
    </location>
</feature>
<feature type="region of interest" description="Disordered" evidence="17">
    <location>
        <begin position="635"/>
        <end position="677"/>
    </location>
</feature>
<dbReference type="InterPro" id="IPR011009">
    <property type="entry name" value="Kinase-like_dom_sf"/>
</dbReference>
<feature type="region of interest" description="Disordered" evidence="17">
    <location>
        <begin position="1129"/>
        <end position="1172"/>
    </location>
</feature>
<feature type="compositionally biased region" description="Polar residues" evidence="17">
    <location>
        <begin position="156"/>
        <end position="166"/>
    </location>
</feature>
<feature type="binding site" evidence="16">
    <location>
        <position position="265"/>
    </location>
    <ligand>
        <name>ATP</name>
        <dbReference type="ChEBI" id="CHEBI:30616"/>
    </ligand>
</feature>
<evidence type="ECO:0000256" key="10">
    <source>
        <dbReference type="ARBA" id="ARBA00022824"/>
    </source>
</evidence>
<dbReference type="Pfam" id="PF02149">
    <property type="entry name" value="KA1"/>
    <property type="match status" value="1"/>
</dbReference>
<feature type="compositionally biased region" description="Basic and acidic residues" evidence="17">
    <location>
        <begin position="1069"/>
        <end position="1078"/>
    </location>
</feature>
<dbReference type="FunFam" id="1.10.510.10:FF:000792">
    <property type="entry name" value="Non-specific serine/threonine protein kinase"/>
    <property type="match status" value="1"/>
</dbReference>
<evidence type="ECO:0000256" key="9">
    <source>
        <dbReference type="ARBA" id="ARBA00022777"/>
    </source>
</evidence>
<feature type="compositionally biased region" description="Polar residues" evidence="17">
    <location>
        <begin position="839"/>
        <end position="849"/>
    </location>
</feature>
<dbReference type="PROSITE" id="PS50032">
    <property type="entry name" value="KA1"/>
    <property type="match status" value="1"/>
</dbReference>
<evidence type="ECO:0000256" key="3">
    <source>
        <dbReference type="ARBA" id="ARBA00010791"/>
    </source>
</evidence>
<gene>
    <name evidence="21" type="ORF">Agabi119p4_10221</name>
</gene>
<feature type="compositionally biased region" description="Low complexity" evidence="17">
    <location>
        <begin position="645"/>
        <end position="655"/>
    </location>
</feature>
<evidence type="ECO:0000256" key="13">
    <source>
        <dbReference type="ARBA" id="ARBA00023136"/>
    </source>
</evidence>
<keyword evidence="8 16" id="KW-0547">Nucleotide-binding</keyword>
<dbReference type="PANTHER" id="PTHR24346:SF82">
    <property type="entry name" value="KP78A-RELATED"/>
    <property type="match status" value="1"/>
</dbReference>
<dbReference type="PROSITE" id="PS50011">
    <property type="entry name" value="PROTEIN_KINASE_DOM"/>
    <property type="match status" value="1"/>
</dbReference>
<dbReference type="CDD" id="cd14077">
    <property type="entry name" value="STKc_Kin1_2"/>
    <property type="match status" value="1"/>
</dbReference>
<dbReference type="PROSITE" id="PS00107">
    <property type="entry name" value="PROTEIN_KINASE_ATP"/>
    <property type="match status" value="1"/>
</dbReference>
<evidence type="ECO:0000256" key="6">
    <source>
        <dbReference type="ARBA" id="ARBA00022679"/>
    </source>
</evidence>
<keyword evidence="9" id="KW-0418">Kinase</keyword>
<dbReference type="Pfam" id="PF06645">
    <property type="entry name" value="SPC12"/>
    <property type="match status" value="1"/>
</dbReference>
<proteinExistence type="inferred from homology"/>
<evidence type="ECO:0000256" key="17">
    <source>
        <dbReference type="SAM" id="MobiDB-lite"/>
    </source>
</evidence>
<dbReference type="GO" id="GO:0006465">
    <property type="term" value="P:signal peptide processing"/>
    <property type="evidence" value="ECO:0007669"/>
    <property type="project" value="InterPro"/>
</dbReference>
<sequence length="1462" mass="158648">MQEYLQGKIDFVGQQRVEQLARIVLISTTAISFVAGFATQSLAVTFGIFGAVTAVLALTIIPPWPVFKQHPLERLTLSSVFLLSFWRSIRPSPSSTQPPPRRGTQRARSLFLAPLDSLSPEAMSYHPAVAQHLPALPEQNNGHEVEATAVPHHTPLRSQNTAQRTRPVSMPPQAYGVSATQPAPTPAADITNTNSTNPNAKDAPTSSSAASKRPKDRERDGQQSTRSRTNRLLGDYTLSKTLGAGSMGKVKLATHNITGEKLAVKILPRVYPQPPPTNGAVSESAAKQASKDASKEIRTLREAALSMLLYHPYICGMREMIVHQHHYYMVSEYVNGGQMLDYIISHGRLRERVARKFARQVGSAIDYCHQNNVVHRDLKIENILISNTGNIKIIDFGLSNLFDPLDHLSTFCGSLYFAAPELLNARVYTGPEVDVWSFGVVLYVLVCGKVPFDDQSMPALHAKIKRGLVEYPVWLSAECKHLLSRILVTNPANRATLHEVLTHPWMLRGHSGPPDPHMVHREPLRPDDLDRHVIQGMKGFEFGTEEEIERKLVKILESENYARAVHYWERKRNGGILNGSTSTLKRIGESFSNTSLAISFNSSSTKLDAYGQSTPLTPKKSRRFSGLEYYKRKLFSPGASPPASPQGNSPPGSQNHLTGHFIQGMSGDSQEPADPTRGFHPLISMYYLAREKMERDKVYGPGHFASSQLSVLEGGKERGDKEKDRADKDRDQHLSPGAAIEDGHARPQAVPARKDATPSATGKPDYSMPLPRLPAPDQSHYSAVSYGDAGAAPSPTSATFGPQPRARDVGLPPNVTQGASPTTAVTPSVGQPQRRVADSATSDNQQSPQKLPRAPPPAGAHRRSHSLSQRPTVLTRGWSMFGRGAGVDEQGVATTGTGMLDVPRTAGPDITSFPIPSTVDESTEDREREREKKQREEEEMRAQQHQGAGLVAGGATLVRKFGSLLIGRNVGHSNGSGMVEDGKKSMSVRRGASPRPSADALKNMMEREDPDDAAKHTPTATINVPSPPSPAPESEQVNGYGANAKATPLNMSVSQPVGGIHRRAATVLESKRGHERRSSTGGALMGASSSAGATSGGRMRRPSTGYSSASHGRQLVDRVFHGHNAQHKELGEHPAGNERNPEHDDTEGEGSGGVEHHEGEADETDGAGTDNEKEHKTVYLKGLFSVATTSSKSPYVIKADIRRVLDRMQVQYREVKTGFECIHSPSIDVASVAESATNRAGHAQQGSGGEQQGYGYSPPSSHRPSIVKKASKLSFGMRSHKGKDKEKKEAEEKAQAPSIDVSQTQAQGRPSGATGLTATPSSGSSSFFNVSSHHTVVGTDPSQQQQMQHLQQPQPQQGSDQRSYSPVSNKSKVLPPIPRDFATMTSATGSIAPPRSPSPLPSGEVGRDVFDSIAKNQLSVRFEINVVKVPWLPLHGIQFRRAGGDGWQYQMLARRVLTELKL</sequence>
<feature type="transmembrane region" description="Helical" evidence="18">
    <location>
        <begin position="44"/>
        <end position="64"/>
    </location>
</feature>
<dbReference type="Gene3D" id="3.30.310.80">
    <property type="entry name" value="Kinase associated domain 1, KA1"/>
    <property type="match status" value="2"/>
</dbReference>
<keyword evidence="5" id="KW-0723">Serine/threonine-protein kinase</keyword>
<evidence type="ECO:0000256" key="7">
    <source>
        <dbReference type="ARBA" id="ARBA00022692"/>
    </source>
</evidence>
<evidence type="ECO:0000256" key="1">
    <source>
        <dbReference type="ARBA" id="ARBA00004477"/>
    </source>
</evidence>